<protein>
    <recommendedName>
        <fullName evidence="1">Sdz-33 F-box domain-containing protein</fullName>
    </recommendedName>
</protein>
<organism evidence="2 3">
    <name type="scientific">Caenorhabditis remanei</name>
    <name type="common">Caenorhabditis vulgaris</name>
    <dbReference type="NCBI Taxonomy" id="31234"/>
    <lineage>
        <taxon>Eukaryota</taxon>
        <taxon>Metazoa</taxon>
        <taxon>Ecdysozoa</taxon>
        <taxon>Nematoda</taxon>
        <taxon>Chromadorea</taxon>
        <taxon>Rhabditida</taxon>
        <taxon>Rhabditina</taxon>
        <taxon>Rhabditomorpha</taxon>
        <taxon>Rhabditoidea</taxon>
        <taxon>Rhabditidae</taxon>
        <taxon>Peloderinae</taxon>
        <taxon>Caenorhabditis</taxon>
    </lineage>
</organism>
<dbReference type="Proteomes" id="UP000483820">
    <property type="component" value="Chromosome I"/>
</dbReference>
<dbReference type="KEGG" id="crq:GCK72_002891"/>
<evidence type="ECO:0000313" key="2">
    <source>
        <dbReference type="EMBL" id="KAF1771066.1"/>
    </source>
</evidence>
<evidence type="ECO:0000313" key="3">
    <source>
        <dbReference type="Proteomes" id="UP000483820"/>
    </source>
</evidence>
<proteinExistence type="predicted"/>
<dbReference type="Pfam" id="PF07735">
    <property type="entry name" value="FBA_2"/>
    <property type="match status" value="1"/>
</dbReference>
<reference evidence="2 3" key="1">
    <citation type="submission" date="2019-12" db="EMBL/GenBank/DDBJ databases">
        <title>Chromosome-level assembly of the Caenorhabditis remanei genome.</title>
        <authorList>
            <person name="Teterina A.A."/>
            <person name="Willis J.H."/>
            <person name="Phillips P.C."/>
        </authorList>
    </citation>
    <scope>NUCLEOTIDE SEQUENCE [LARGE SCALE GENOMIC DNA]</scope>
    <source>
        <strain evidence="2 3">PX506</strain>
        <tissue evidence="2">Whole organism</tissue>
    </source>
</reference>
<dbReference type="CTD" id="78773433"/>
<dbReference type="InterPro" id="IPR012885">
    <property type="entry name" value="F-box_Sdz-33"/>
</dbReference>
<dbReference type="PANTHER" id="PTHR21503:SF48">
    <property type="entry name" value="F-BOX ASSOCIATED DOMAIN-CONTAINING PROTEIN-RELATED"/>
    <property type="match status" value="1"/>
</dbReference>
<evidence type="ECO:0000259" key="1">
    <source>
        <dbReference type="Pfam" id="PF07735"/>
    </source>
</evidence>
<accession>A0A6A5HW46</accession>
<gene>
    <name evidence="2" type="ORF">GCK72_002891</name>
</gene>
<dbReference type="GeneID" id="78773433"/>
<dbReference type="EMBL" id="WUAV01000001">
    <property type="protein sequence ID" value="KAF1771066.1"/>
    <property type="molecule type" value="Genomic_DNA"/>
</dbReference>
<feature type="domain" description="Sdz-33 F-box" evidence="1">
    <location>
        <begin position="55"/>
        <end position="102"/>
    </location>
</feature>
<dbReference type="PANTHER" id="PTHR21503">
    <property type="entry name" value="F-BOX-CONTAINING HYPOTHETICAL PROTEIN C.ELEGANS"/>
    <property type="match status" value="1"/>
</dbReference>
<dbReference type="RefSeq" id="XP_053592321.1">
    <property type="nucleotide sequence ID" value="XM_053723676.1"/>
</dbReference>
<name>A0A6A5HW46_CAERE</name>
<dbReference type="AlphaFoldDB" id="A0A6A5HW46"/>
<sequence length="172" mass="20081">MKLKIQSLKINSARMEDEIVGFVLDNCRSVSEVYLNCLTSPGFEYLKKSPIPKFSLDKLTINNAEWVTTRHLANLFINCKHVILDGCDPKNLKIKQFIKKWFYEYSQLKYASLTFDYFDFSMNDIMRGIPSKRVPTRETLEPYNVYCIKQQKTGARAYVIRNSRTILISDSL</sequence>
<comment type="caution">
    <text evidence="2">The sequence shown here is derived from an EMBL/GenBank/DDBJ whole genome shotgun (WGS) entry which is preliminary data.</text>
</comment>